<organism evidence="1 2">
    <name type="scientific">Sphenostylis stenocarpa</name>
    <dbReference type="NCBI Taxonomy" id="92480"/>
    <lineage>
        <taxon>Eukaryota</taxon>
        <taxon>Viridiplantae</taxon>
        <taxon>Streptophyta</taxon>
        <taxon>Embryophyta</taxon>
        <taxon>Tracheophyta</taxon>
        <taxon>Spermatophyta</taxon>
        <taxon>Magnoliopsida</taxon>
        <taxon>eudicotyledons</taxon>
        <taxon>Gunneridae</taxon>
        <taxon>Pentapetalae</taxon>
        <taxon>rosids</taxon>
        <taxon>fabids</taxon>
        <taxon>Fabales</taxon>
        <taxon>Fabaceae</taxon>
        <taxon>Papilionoideae</taxon>
        <taxon>50 kb inversion clade</taxon>
        <taxon>NPAAA clade</taxon>
        <taxon>indigoferoid/millettioid clade</taxon>
        <taxon>Phaseoleae</taxon>
        <taxon>Sphenostylis</taxon>
    </lineage>
</organism>
<evidence type="ECO:0000313" key="1">
    <source>
        <dbReference type="EMBL" id="CAJ1931539.1"/>
    </source>
</evidence>
<keyword evidence="2" id="KW-1185">Reference proteome</keyword>
<proteinExistence type="predicted"/>
<dbReference type="AlphaFoldDB" id="A0AA86S8G5"/>
<sequence>MHQPSASHQLCGGLMESLMFVRDTKQWFFAHGHRTVQIRNIKQPNNNLLLG</sequence>
<reference evidence="1" key="1">
    <citation type="submission" date="2023-10" db="EMBL/GenBank/DDBJ databases">
        <authorList>
            <person name="Domelevo Entfellner J.-B."/>
        </authorList>
    </citation>
    <scope>NUCLEOTIDE SEQUENCE</scope>
</reference>
<gene>
    <name evidence="1" type="ORF">AYBTSS11_LOCUS5311</name>
</gene>
<accession>A0AA86S8G5</accession>
<name>A0AA86S8G5_9FABA</name>
<evidence type="ECO:0000313" key="2">
    <source>
        <dbReference type="Proteomes" id="UP001189624"/>
    </source>
</evidence>
<dbReference type="Gramene" id="rna-AYBTSS11_LOCUS5311">
    <property type="protein sequence ID" value="CAJ1931539.1"/>
    <property type="gene ID" value="gene-AYBTSS11_LOCUS5311"/>
</dbReference>
<protein>
    <submittedName>
        <fullName evidence="1">Uncharacterized protein</fullName>
    </submittedName>
</protein>
<dbReference type="EMBL" id="OY731399">
    <property type="protein sequence ID" value="CAJ1931539.1"/>
    <property type="molecule type" value="Genomic_DNA"/>
</dbReference>
<dbReference type="Proteomes" id="UP001189624">
    <property type="component" value="Chromosome 2"/>
</dbReference>